<name>A0A9N9V0A2_9HYPO</name>
<organism evidence="3 4">
    <name type="scientific">Clonostachys byssicola</name>
    <dbReference type="NCBI Taxonomy" id="160290"/>
    <lineage>
        <taxon>Eukaryota</taxon>
        <taxon>Fungi</taxon>
        <taxon>Dikarya</taxon>
        <taxon>Ascomycota</taxon>
        <taxon>Pezizomycotina</taxon>
        <taxon>Sordariomycetes</taxon>
        <taxon>Hypocreomycetidae</taxon>
        <taxon>Hypocreales</taxon>
        <taxon>Bionectriaceae</taxon>
        <taxon>Clonostachys</taxon>
    </lineage>
</organism>
<dbReference type="EMBL" id="CABFNO020001566">
    <property type="protein sequence ID" value="CAH0004434.1"/>
    <property type="molecule type" value="Genomic_DNA"/>
</dbReference>
<protein>
    <submittedName>
        <fullName evidence="3">Uncharacterized protein</fullName>
    </submittedName>
</protein>
<evidence type="ECO:0000313" key="3">
    <source>
        <dbReference type="EMBL" id="CAH0004434.1"/>
    </source>
</evidence>
<keyword evidence="2" id="KW-1133">Transmembrane helix</keyword>
<feature type="compositionally biased region" description="Basic and acidic residues" evidence="1">
    <location>
        <begin position="48"/>
        <end position="60"/>
    </location>
</feature>
<evidence type="ECO:0000313" key="4">
    <source>
        <dbReference type="Proteomes" id="UP000754883"/>
    </source>
</evidence>
<evidence type="ECO:0000256" key="1">
    <source>
        <dbReference type="SAM" id="MobiDB-lite"/>
    </source>
</evidence>
<dbReference type="AlphaFoldDB" id="A0A9N9V0A2"/>
<gene>
    <name evidence="3" type="ORF">CBYS24578_00011974</name>
</gene>
<sequence>MGSIHHDPIQWGFRSGIEGNAANQPLFVVEGASDGDVLQWRRIIQSERHKHAEAETRAKDGEEEETAGGYERQEDGWNVLFSSMTREEFAKGRDGAAAAGRNKPTYRLWVLPLSQSRPESAPSQSPYGWLVLSCLSLVCCLIVCGGRAYDV</sequence>
<reference evidence="4" key="1">
    <citation type="submission" date="2019-06" db="EMBL/GenBank/DDBJ databases">
        <authorList>
            <person name="Broberg M."/>
        </authorList>
    </citation>
    <scope>NUCLEOTIDE SEQUENCE [LARGE SCALE GENOMIC DNA]</scope>
</reference>
<keyword evidence="2" id="KW-0812">Transmembrane</keyword>
<dbReference type="Proteomes" id="UP000754883">
    <property type="component" value="Unassembled WGS sequence"/>
</dbReference>
<keyword evidence="2" id="KW-0472">Membrane</keyword>
<evidence type="ECO:0000256" key="2">
    <source>
        <dbReference type="SAM" id="Phobius"/>
    </source>
</evidence>
<accession>A0A9N9V0A2</accession>
<reference evidence="3 4" key="2">
    <citation type="submission" date="2021-10" db="EMBL/GenBank/DDBJ databases">
        <authorList>
            <person name="Piombo E."/>
        </authorList>
    </citation>
    <scope>NUCLEOTIDE SEQUENCE [LARGE SCALE GENOMIC DNA]</scope>
</reference>
<feature type="transmembrane region" description="Helical" evidence="2">
    <location>
        <begin position="127"/>
        <end position="149"/>
    </location>
</feature>
<proteinExistence type="predicted"/>
<comment type="caution">
    <text evidence="3">The sequence shown here is derived from an EMBL/GenBank/DDBJ whole genome shotgun (WGS) entry which is preliminary data.</text>
</comment>
<keyword evidence="4" id="KW-1185">Reference proteome</keyword>
<feature type="region of interest" description="Disordered" evidence="1">
    <location>
        <begin position="48"/>
        <end position="73"/>
    </location>
</feature>